<dbReference type="InterPro" id="IPR050109">
    <property type="entry name" value="HTH-type_TetR-like_transc_reg"/>
</dbReference>
<dbReference type="PROSITE" id="PS50977">
    <property type="entry name" value="HTH_TETR_2"/>
    <property type="match status" value="2"/>
</dbReference>
<evidence type="ECO:0000313" key="5">
    <source>
        <dbReference type="EMBL" id="CAB4880789.1"/>
    </source>
</evidence>
<keyword evidence="2" id="KW-0238">DNA-binding</keyword>
<keyword evidence="1" id="KW-0805">Transcription regulation</keyword>
<organism evidence="5">
    <name type="scientific">freshwater metagenome</name>
    <dbReference type="NCBI Taxonomy" id="449393"/>
    <lineage>
        <taxon>unclassified sequences</taxon>
        <taxon>metagenomes</taxon>
        <taxon>ecological metagenomes</taxon>
    </lineage>
</organism>
<feature type="domain" description="HTH tetR-type" evidence="4">
    <location>
        <begin position="244"/>
        <end position="304"/>
    </location>
</feature>
<evidence type="ECO:0000259" key="4">
    <source>
        <dbReference type="PROSITE" id="PS50977"/>
    </source>
</evidence>
<dbReference type="InterPro" id="IPR036271">
    <property type="entry name" value="Tet_transcr_reg_TetR-rel_C_sf"/>
</dbReference>
<dbReference type="Gene3D" id="1.10.357.10">
    <property type="entry name" value="Tetracycline Repressor, domain 2"/>
    <property type="match status" value="2"/>
</dbReference>
<dbReference type="GO" id="GO:0003700">
    <property type="term" value="F:DNA-binding transcription factor activity"/>
    <property type="evidence" value="ECO:0007669"/>
    <property type="project" value="TreeGrafter"/>
</dbReference>
<evidence type="ECO:0000256" key="1">
    <source>
        <dbReference type="ARBA" id="ARBA00023015"/>
    </source>
</evidence>
<gene>
    <name evidence="5" type="ORF">UFOPK3427_01449</name>
    <name evidence="6" type="ORF">UFOPK4112_01830</name>
</gene>
<dbReference type="PANTHER" id="PTHR30055">
    <property type="entry name" value="HTH-TYPE TRANSCRIPTIONAL REGULATOR RUTR"/>
    <property type="match status" value="1"/>
</dbReference>
<name>A0A6J7EKY8_9ZZZZ</name>
<dbReference type="AlphaFoldDB" id="A0A6J7EKY8"/>
<dbReference type="Pfam" id="PF00440">
    <property type="entry name" value="TetR_N"/>
    <property type="match status" value="1"/>
</dbReference>
<evidence type="ECO:0000256" key="3">
    <source>
        <dbReference type="ARBA" id="ARBA00023163"/>
    </source>
</evidence>
<feature type="domain" description="HTH tetR-type" evidence="4">
    <location>
        <begin position="9"/>
        <end position="69"/>
    </location>
</feature>
<evidence type="ECO:0000313" key="6">
    <source>
        <dbReference type="EMBL" id="CAB5032457.1"/>
    </source>
</evidence>
<dbReference type="SUPFAM" id="SSF46689">
    <property type="entry name" value="Homeodomain-like"/>
    <property type="match status" value="2"/>
</dbReference>
<sequence length="440" mass="49382">MDPVQEEIHPTKQAILQVAIQELNEQGQGGFRISHVIEQSNSSFSSLYHHFGSREGLLREANTERFVWSAEANHKNLAPFAEAALQCTTTEEVLDLGAMLILQIAHHPFVRQSSRQRIEVLGFALTDPELLDIVTPREKESFDFLSSIISGLQRRGLIRQDLNIESYVAWLTGMHAGRLLMEIDPTFSPAASTWDKCAILATLQPLTLDHEPLEWSPSWESPAPELPRLFVPSPAEGPRKVSDHPTAKALIENTIEILETEGEEAVRLPRVLEGTGTSVTSIYHFFGNREGLLVAANAARFMQRSHQVAFDLTATVTPNDFPAFLKLNLAVNSQNEEFVKWRWNRVEVLGAGLHRPELLTAIVASQREIIDQFAVVIRDAQQQGFVREDIDPAVSSIWYQGMTFGRILTEIQPELNQNEEWLDLAIEGTEAVIRTPDQTT</sequence>
<dbReference type="EMBL" id="CAFBPM010000033">
    <property type="protein sequence ID" value="CAB5032457.1"/>
    <property type="molecule type" value="Genomic_DNA"/>
</dbReference>
<accession>A0A6J7EKY8</accession>
<proteinExistence type="predicted"/>
<dbReference type="InterPro" id="IPR009057">
    <property type="entry name" value="Homeodomain-like_sf"/>
</dbReference>
<dbReference type="EMBL" id="CAFBLT010000002">
    <property type="protein sequence ID" value="CAB4880789.1"/>
    <property type="molecule type" value="Genomic_DNA"/>
</dbReference>
<dbReference type="GO" id="GO:0000976">
    <property type="term" value="F:transcription cis-regulatory region binding"/>
    <property type="evidence" value="ECO:0007669"/>
    <property type="project" value="TreeGrafter"/>
</dbReference>
<keyword evidence="3" id="KW-0804">Transcription</keyword>
<dbReference type="InterPro" id="IPR001647">
    <property type="entry name" value="HTH_TetR"/>
</dbReference>
<reference evidence="5" key="1">
    <citation type="submission" date="2020-05" db="EMBL/GenBank/DDBJ databases">
        <authorList>
            <person name="Chiriac C."/>
            <person name="Salcher M."/>
            <person name="Ghai R."/>
            <person name="Kavagutti S V."/>
        </authorList>
    </citation>
    <scope>NUCLEOTIDE SEQUENCE</scope>
</reference>
<evidence type="ECO:0000256" key="2">
    <source>
        <dbReference type="ARBA" id="ARBA00023125"/>
    </source>
</evidence>
<protein>
    <submittedName>
        <fullName evidence="5">Unannotated protein</fullName>
    </submittedName>
</protein>
<dbReference type="SUPFAM" id="SSF48498">
    <property type="entry name" value="Tetracyclin repressor-like, C-terminal domain"/>
    <property type="match status" value="2"/>
</dbReference>
<dbReference type="PANTHER" id="PTHR30055:SF234">
    <property type="entry name" value="HTH-TYPE TRANSCRIPTIONAL REGULATOR BETI"/>
    <property type="match status" value="1"/>
</dbReference>